<feature type="transmembrane region" description="Helical" evidence="1">
    <location>
        <begin position="90"/>
        <end position="108"/>
    </location>
</feature>
<keyword evidence="1" id="KW-0812">Transmembrane</keyword>
<dbReference type="GeneID" id="35294294"/>
<feature type="transmembrane region" description="Helical" evidence="1">
    <location>
        <begin position="410"/>
        <end position="426"/>
    </location>
</feature>
<protein>
    <submittedName>
        <fullName evidence="2">Bacterial membrane protein YfhO</fullName>
    </submittedName>
</protein>
<dbReference type="RefSeq" id="WP_157891014.1">
    <property type="nucleotide sequence ID" value="NZ_CP021059.1"/>
</dbReference>
<dbReference type="OrthoDB" id="9815466at2"/>
<evidence type="ECO:0000313" key="3">
    <source>
        <dbReference type="Proteomes" id="UP000194154"/>
    </source>
</evidence>
<dbReference type="PANTHER" id="PTHR38454:SF1">
    <property type="entry name" value="INTEGRAL MEMBRANE PROTEIN"/>
    <property type="match status" value="1"/>
</dbReference>
<reference evidence="2 3" key="1">
    <citation type="journal article" date="2017" name="Int. J. Syst. Evol. Microbiol.">
        <title>Macrococcus canis sp. nov., a skin bacterium associated with infections in dogs.</title>
        <authorList>
            <person name="Gobeli Brawand S."/>
            <person name="Cotting K."/>
            <person name="Gomez-Sanz E."/>
            <person name="Collaud A."/>
            <person name="Thomann A."/>
            <person name="Brodard I."/>
            <person name="Rodriguez-Campos S."/>
            <person name="Strauss C."/>
            <person name="Perreten V."/>
        </authorList>
    </citation>
    <scope>NUCLEOTIDE SEQUENCE [LARGE SCALE GENOMIC DNA]</scope>
    <source>
        <strain evidence="2 3">KM45013</strain>
    </source>
</reference>
<accession>A0A1W7A868</accession>
<feature type="transmembrane region" description="Helical" evidence="1">
    <location>
        <begin position="299"/>
        <end position="322"/>
    </location>
</feature>
<feature type="transmembrane region" description="Helical" evidence="1">
    <location>
        <begin position="360"/>
        <end position="379"/>
    </location>
</feature>
<feature type="transmembrane region" description="Helical" evidence="1">
    <location>
        <begin position="249"/>
        <end position="269"/>
    </location>
</feature>
<evidence type="ECO:0000256" key="1">
    <source>
        <dbReference type="SAM" id="Phobius"/>
    </source>
</evidence>
<dbReference type="KEGG" id="mcak:MCCS_01370"/>
<dbReference type="EMBL" id="CP021059">
    <property type="protein sequence ID" value="ARQ05809.1"/>
    <property type="molecule type" value="Genomic_DNA"/>
</dbReference>
<feature type="transmembrane region" description="Helical" evidence="1">
    <location>
        <begin position="843"/>
        <end position="863"/>
    </location>
</feature>
<dbReference type="InterPro" id="IPR018580">
    <property type="entry name" value="Uncharacterised_YfhO"/>
</dbReference>
<keyword evidence="1" id="KW-1133">Transmembrane helix</keyword>
<feature type="transmembrane region" description="Helical" evidence="1">
    <location>
        <begin position="386"/>
        <end position="404"/>
    </location>
</feature>
<dbReference type="STRING" id="1855823.MCCS_01370"/>
<feature type="transmembrane region" description="Helical" evidence="1">
    <location>
        <begin position="14"/>
        <end position="33"/>
    </location>
</feature>
<feature type="transmembrane region" description="Helical" evidence="1">
    <location>
        <begin position="152"/>
        <end position="171"/>
    </location>
</feature>
<keyword evidence="3" id="KW-1185">Reference proteome</keyword>
<gene>
    <name evidence="2" type="ORF">MCCS_01370</name>
</gene>
<dbReference type="AlphaFoldDB" id="A0A1W7A868"/>
<dbReference type="Proteomes" id="UP000194154">
    <property type="component" value="Chromosome"/>
</dbReference>
<evidence type="ECO:0000313" key="2">
    <source>
        <dbReference type="EMBL" id="ARQ05809.1"/>
    </source>
</evidence>
<name>A0A1W7A868_9STAP</name>
<sequence length="868" mass="101777">MNHFFKKIIIKNKYINFAIILSIGLIASFIYYIPDIYRYFKTKELYIGAGDGLKQMLPFQVYLYNHLKNFQMFYDISFGLGGDYFTELTYYYATSPISYATFLLLAIYRMIFNHDAYQLVNDMIHMQYATAIIKCALVFTAMYYAMREIRIRPLYALLTAILYSWSTIFYYFTYTWSFYSDVMFYLPLSILGVEQLLRRKNIVILTISIGLTMFSNFYLAYYETIIVGTYFLFRIIRPSKRDIVFRGKAFALGISSALLGAMIGNIGFIRGVQSYLQNDRTLTPYNIPLLINFTKNDNLFYGGFHLIIIFTAMIALLCFPLYRYYYYKLFSVLTWILLIGSLTPYFGSMFNGFSMPQSRWIYALAFSTSVLTGLFMNHFSEMKLKSILCASLPITVIVTISFIMQHNKQLWIICIPVTLVLFIIYYKVHYKRFIKTLIVCILIICQWTLVQDYHHDSQKDYFPNKHELVKKDVYDIATNKALDNLKAEAQDDLRRIEFPHPSSYNTSMYYGLNSTKLYSSIFNANILKFYEQDLRIVMPKLKNSYYSGLSRRNNLLSLMNVDYYITPYNDKPLLFNHSSQFNSSAHYTVYKNPYTLPSVRVVNKLYSESDLLTPIDREHAMLEGAIVKKGNSDYQNEAIDIIDKAKIRPVHASIKNSEINVLKNNGGIELYLPEEIVKKYKELYISMYSDIINPVDEEFYFKLDDYKVERPAKDYRYRRESKEIVMNVKAKEKITLSFPEGQYDLKINHIYGEDYNILEEVTKKYKNQGLKFHKYNNKFVVNLKGKSKGMLVIPIPYEKGLRATIDGKKVNVQKINYMMTGINVEHGDELLEIRYAPPYLRTGLLIMFCGIIGLGLLQTFLIYNKRRR</sequence>
<dbReference type="PANTHER" id="PTHR38454">
    <property type="entry name" value="INTEGRAL MEMBRANE PROTEIN-RELATED"/>
    <property type="match status" value="1"/>
</dbReference>
<feature type="transmembrane region" description="Helical" evidence="1">
    <location>
        <begin position="217"/>
        <end position="237"/>
    </location>
</feature>
<dbReference type="Pfam" id="PF09586">
    <property type="entry name" value="YfhO"/>
    <property type="match status" value="1"/>
</dbReference>
<feature type="transmembrane region" description="Helical" evidence="1">
    <location>
        <begin position="128"/>
        <end position="146"/>
    </location>
</feature>
<organism evidence="2 3">
    <name type="scientific">Macrococcoides canis</name>
    <dbReference type="NCBI Taxonomy" id="1855823"/>
    <lineage>
        <taxon>Bacteria</taxon>
        <taxon>Bacillati</taxon>
        <taxon>Bacillota</taxon>
        <taxon>Bacilli</taxon>
        <taxon>Bacillales</taxon>
        <taxon>Staphylococcaceae</taxon>
        <taxon>Macrococcoides</taxon>
    </lineage>
</organism>
<feature type="transmembrane region" description="Helical" evidence="1">
    <location>
        <begin position="433"/>
        <end position="450"/>
    </location>
</feature>
<feature type="transmembrane region" description="Helical" evidence="1">
    <location>
        <begin position="329"/>
        <end position="348"/>
    </location>
</feature>
<keyword evidence="1" id="KW-0472">Membrane</keyword>
<proteinExistence type="predicted"/>